<evidence type="ECO:0000313" key="4">
    <source>
        <dbReference type="Proteomes" id="UP000327157"/>
    </source>
</evidence>
<feature type="coiled-coil region" evidence="1">
    <location>
        <begin position="420"/>
        <end position="459"/>
    </location>
</feature>
<reference evidence="3 4" key="3">
    <citation type="submission" date="2019-11" db="EMBL/GenBank/DDBJ databases">
        <title>A de novo genome assembly of a pear dwarfing rootstock.</title>
        <authorList>
            <person name="Wang F."/>
            <person name="Wang J."/>
            <person name="Li S."/>
            <person name="Zhang Y."/>
            <person name="Fang M."/>
            <person name="Ma L."/>
            <person name="Zhao Y."/>
            <person name="Jiang S."/>
        </authorList>
    </citation>
    <scope>NUCLEOTIDE SEQUENCE [LARGE SCALE GENOMIC DNA]</scope>
    <source>
        <strain evidence="3">S2</strain>
        <tissue evidence="3">Leaf</tissue>
    </source>
</reference>
<keyword evidence="1" id="KW-0175">Coiled coil</keyword>
<feature type="region of interest" description="Disordered" evidence="2">
    <location>
        <begin position="125"/>
        <end position="164"/>
    </location>
</feature>
<sequence length="487" mass="54787">MLSQCPPTSTSDNPSSQMPYDISEEIIGAEVLDIDIDQTAAAHINGVAAHLLHVVRKFIVEIPIIAHVDSAPHQRVLEHCAPFHAHLTSGLQNPDRSQPREYGRRDFVREFGPVSEVSLLGPGGFNDFKRGHERPTASTDLDDRLSHKEISSSSNRGNIDPPFPPEDQKIVFDRVFFGVNMNRVRAFPSPAVPLPASSTTPKDRPEDHSFDGIATNVKLLLKLIQEHNEASTKDNDDRKTQRVAGMMTIIDDVKTRIQKSQTVGRRAELRRCNTDLRPNVPRDKRPPEPIIDEKERLRRQLSASLTARKSLEIMCSGLGKEKEIIALECARKVHELSGMEEHINDLRAQNEMLLAKVKVCAAEHKQKRCADGVEIHGNAALQERNKELSEQLLKSLDGCRSLKRKIKDVQKENNGMHSTMEEMRVEVQEGLDRIRVLKEKIATKQAADIEEEISALEHLFECFSMKISKHEPKKGESAKHNTETDTT</sequence>
<organism evidence="3 4">
    <name type="scientific">Pyrus ussuriensis x Pyrus communis</name>
    <dbReference type="NCBI Taxonomy" id="2448454"/>
    <lineage>
        <taxon>Eukaryota</taxon>
        <taxon>Viridiplantae</taxon>
        <taxon>Streptophyta</taxon>
        <taxon>Embryophyta</taxon>
        <taxon>Tracheophyta</taxon>
        <taxon>Spermatophyta</taxon>
        <taxon>Magnoliopsida</taxon>
        <taxon>eudicotyledons</taxon>
        <taxon>Gunneridae</taxon>
        <taxon>Pentapetalae</taxon>
        <taxon>rosids</taxon>
        <taxon>fabids</taxon>
        <taxon>Rosales</taxon>
        <taxon>Rosaceae</taxon>
        <taxon>Amygdaloideae</taxon>
        <taxon>Maleae</taxon>
        <taxon>Pyrus</taxon>
    </lineage>
</organism>
<accession>A0A5N5IBK4</accession>
<dbReference type="PANTHER" id="PTHR38378:SF3">
    <property type="entry name" value="MYOSIN HEAVY CHAIN-LIKE PROTEIN"/>
    <property type="match status" value="1"/>
</dbReference>
<protein>
    <submittedName>
        <fullName evidence="3">Uncharacterized protein</fullName>
    </submittedName>
</protein>
<evidence type="ECO:0000256" key="2">
    <source>
        <dbReference type="SAM" id="MobiDB-lite"/>
    </source>
</evidence>
<dbReference type="OrthoDB" id="1897593at2759"/>
<name>A0A5N5IBK4_9ROSA</name>
<gene>
    <name evidence="3" type="ORF">D8674_027722</name>
</gene>
<keyword evidence="4" id="KW-1185">Reference proteome</keyword>
<reference evidence="4" key="2">
    <citation type="submission" date="2019-10" db="EMBL/GenBank/DDBJ databases">
        <title>A de novo genome assembly of a pear dwarfing rootstock.</title>
        <authorList>
            <person name="Wang F."/>
            <person name="Wang J."/>
            <person name="Li S."/>
            <person name="Zhang Y."/>
            <person name="Fang M."/>
            <person name="Ma L."/>
            <person name="Zhao Y."/>
            <person name="Jiang S."/>
        </authorList>
    </citation>
    <scope>NUCLEOTIDE SEQUENCE [LARGE SCALE GENOMIC DNA]</scope>
</reference>
<dbReference type="Proteomes" id="UP000327157">
    <property type="component" value="Chromosome 5"/>
</dbReference>
<dbReference type="PANTHER" id="PTHR38378">
    <property type="entry name" value="MYOSIN HEAVY CHAIN-LIKE PROTEIN"/>
    <property type="match status" value="1"/>
</dbReference>
<reference evidence="3 4" key="1">
    <citation type="submission" date="2019-09" db="EMBL/GenBank/DDBJ databases">
        <authorList>
            <person name="Ou C."/>
        </authorList>
    </citation>
    <scope>NUCLEOTIDE SEQUENCE [LARGE SCALE GENOMIC DNA]</scope>
    <source>
        <strain evidence="3">S2</strain>
        <tissue evidence="3">Leaf</tissue>
    </source>
</reference>
<dbReference type="AlphaFoldDB" id="A0A5N5IBK4"/>
<evidence type="ECO:0000256" key="1">
    <source>
        <dbReference type="SAM" id="Coils"/>
    </source>
</evidence>
<comment type="caution">
    <text evidence="3">The sequence shown here is derived from an EMBL/GenBank/DDBJ whole genome shotgun (WGS) entry which is preliminary data.</text>
</comment>
<evidence type="ECO:0000313" key="3">
    <source>
        <dbReference type="EMBL" id="KAB2637188.1"/>
    </source>
</evidence>
<proteinExistence type="predicted"/>
<feature type="compositionally biased region" description="Basic and acidic residues" evidence="2">
    <location>
        <begin position="127"/>
        <end position="150"/>
    </location>
</feature>
<dbReference type="EMBL" id="SMOL01000004">
    <property type="protein sequence ID" value="KAB2637188.1"/>
    <property type="molecule type" value="Genomic_DNA"/>
</dbReference>